<organism evidence="3 4">
    <name type="scientific">Pleurostoma richardsiae</name>
    <dbReference type="NCBI Taxonomy" id="41990"/>
    <lineage>
        <taxon>Eukaryota</taxon>
        <taxon>Fungi</taxon>
        <taxon>Dikarya</taxon>
        <taxon>Ascomycota</taxon>
        <taxon>Pezizomycotina</taxon>
        <taxon>Sordariomycetes</taxon>
        <taxon>Sordariomycetidae</taxon>
        <taxon>Calosphaeriales</taxon>
        <taxon>Pleurostomataceae</taxon>
        <taxon>Pleurostoma</taxon>
    </lineage>
</organism>
<sequence length="177" mass="20129">MAYNWDVPAGEKIRVAVEDPNYSDLSIYQSYVQSLPDDQFSALLDPALLSGTDWSNSAYAYPTPGQETIPDPPAKEEEASVPSAEAQPFSWEYSDEGDHKTALLGFEERLKAVEQRQERIEHKLDEIDETMKSLRTGLEEDKTRFCKEIDDHIGRLRLWASEVQGIFGRVTEYNRPG</sequence>
<dbReference type="AlphaFoldDB" id="A0AA38RFM7"/>
<proteinExistence type="predicted"/>
<feature type="region of interest" description="Disordered" evidence="2">
    <location>
        <begin position="59"/>
        <end position="90"/>
    </location>
</feature>
<evidence type="ECO:0000313" key="4">
    <source>
        <dbReference type="Proteomes" id="UP001174694"/>
    </source>
</evidence>
<protein>
    <submittedName>
        <fullName evidence="3">Uncharacterized protein</fullName>
    </submittedName>
</protein>
<dbReference type="Proteomes" id="UP001174694">
    <property type="component" value="Unassembled WGS sequence"/>
</dbReference>
<gene>
    <name evidence="3" type="ORF">NKR23_g12508</name>
</gene>
<feature type="coiled-coil region" evidence="1">
    <location>
        <begin position="103"/>
        <end position="130"/>
    </location>
</feature>
<keyword evidence="1" id="KW-0175">Coiled coil</keyword>
<reference evidence="3" key="1">
    <citation type="submission" date="2022-07" db="EMBL/GenBank/DDBJ databases">
        <title>Fungi with potential for degradation of polypropylene.</title>
        <authorList>
            <person name="Gostincar C."/>
        </authorList>
    </citation>
    <scope>NUCLEOTIDE SEQUENCE</scope>
    <source>
        <strain evidence="3">EXF-13308</strain>
    </source>
</reference>
<evidence type="ECO:0000256" key="1">
    <source>
        <dbReference type="SAM" id="Coils"/>
    </source>
</evidence>
<dbReference type="EMBL" id="JANBVO010000163">
    <property type="protein sequence ID" value="KAJ9129586.1"/>
    <property type="molecule type" value="Genomic_DNA"/>
</dbReference>
<name>A0AA38RFM7_9PEZI</name>
<comment type="caution">
    <text evidence="3">The sequence shown here is derived from an EMBL/GenBank/DDBJ whole genome shotgun (WGS) entry which is preliminary data.</text>
</comment>
<evidence type="ECO:0000256" key="2">
    <source>
        <dbReference type="SAM" id="MobiDB-lite"/>
    </source>
</evidence>
<keyword evidence="4" id="KW-1185">Reference proteome</keyword>
<accession>A0AA38RFM7</accession>
<evidence type="ECO:0000313" key="3">
    <source>
        <dbReference type="EMBL" id="KAJ9129586.1"/>
    </source>
</evidence>